<protein>
    <recommendedName>
        <fullName evidence="4">Lipoprotein</fullName>
    </recommendedName>
</protein>
<name>A0ABR5XWI0_9PROT</name>
<accession>A0ABR5XWI0</accession>
<reference evidence="2 3" key="1">
    <citation type="submission" date="2015-12" db="EMBL/GenBank/DDBJ databases">
        <title>Genome sequence of Thalassospira xiamenensis MCCC 1A03005.</title>
        <authorList>
            <person name="Lu L."/>
            <person name="Lai Q."/>
            <person name="Shao Z."/>
            <person name="Qian P."/>
        </authorList>
    </citation>
    <scope>NUCLEOTIDE SEQUENCE [LARGE SCALE GENOMIC DNA]</scope>
    <source>
        <strain evidence="2 3">MCCC 1A03005</strain>
    </source>
</reference>
<dbReference type="EMBL" id="LPXL01000056">
    <property type="protein sequence ID" value="KZC97158.1"/>
    <property type="molecule type" value="Genomic_DNA"/>
</dbReference>
<evidence type="ECO:0000313" key="3">
    <source>
        <dbReference type="Proteomes" id="UP000076167"/>
    </source>
</evidence>
<evidence type="ECO:0000256" key="1">
    <source>
        <dbReference type="SAM" id="SignalP"/>
    </source>
</evidence>
<proteinExistence type="predicted"/>
<comment type="caution">
    <text evidence="2">The sequence shown here is derived from an EMBL/GenBank/DDBJ whole genome shotgun (WGS) entry which is preliminary data.</text>
</comment>
<evidence type="ECO:0000313" key="2">
    <source>
        <dbReference type="EMBL" id="KZC97158.1"/>
    </source>
</evidence>
<organism evidence="2 3">
    <name type="scientific">Thalassospira xiamenensis</name>
    <dbReference type="NCBI Taxonomy" id="220697"/>
    <lineage>
        <taxon>Bacteria</taxon>
        <taxon>Pseudomonadati</taxon>
        <taxon>Pseudomonadota</taxon>
        <taxon>Alphaproteobacteria</taxon>
        <taxon>Rhodospirillales</taxon>
        <taxon>Thalassospiraceae</taxon>
        <taxon>Thalassospira</taxon>
    </lineage>
</organism>
<keyword evidence="1" id="KW-0732">Signal</keyword>
<dbReference type="RefSeq" id="WP_063093028.1">
    <property type="nucleotide sequence ID" value="NZ_JAINWB010000003.1"/>
</dbReference>
<sequence length="106" mass="11066">MKKYFGIAMFAVLFLLPSHPTFAAQPVCVDRDRVIAHLGAQYGEVPVAEGITANGGVLEVLASPDGESWSILFTYPAGATCVLASGEAWQHIAPVPASRGDPGDPA</sequence>
<feature type="signal peptide" evidence="1">
    <location>
        <begin position="1"/>
        <end position="23"/>
    </location>
</feature>
<keyword evidence="3" id="KW-1185">Reference proteome</keyword>
<dbReference type="Proteomes" id="UP000076167">
    <property type="component" value="Unassembled WGS sequence"/>
</dbReference>
<evidence type="ECO:0008006" key="4">
    <source>
        <dbReference type="Google" id="ProtNLM"/>
    </source>
</evidence>
<gene>
    <name evidence="2" type="ORF">AUP40_04270</name>
</gene>
<feature type="chain" id="PRO_5047248282" description="Lipoprotein" evidence="1">
    <location>
        <begin position="24"/>
        <end position="106"/>
    </location>
</feature>